<proteinExistence type="predicted"/>
<dbReference type="AlphaFoldDB" id="A6JIE6"/>
<dbReference type="SMR" id="A6JIE6"/>
<dbReference type="Gene3D" id="3.40.220.10">
    <property type="entry name" value="Leucine Aminopeptidase, subunit E, domain 1"/>
    <property type="match status" value="1"/>
</dbReference>
<gene>
    <name evidence="1" type="primary">RGD1308299_predicted</name>
    <name evidence="1" type="ORF">rCG_43661</name>
</gene>
<dbReference type="PANTHER" id="PTHR12521">
    <property type="entry name" value="PROTEIN C6ORF130"/>
    <property type="match status" value="1"/>
</dbReference>
<dbReference type="PANTHER" id="PTHR12521:SF0">
    <property type="entry name" value="ADP-RIBOSE GLYCOHYDROLASE OARD1"/>
    <property type="match status" value="1"/>
</dbReference>
<evidence type="ECO:0000313" key="1">
    <source>
        <dbReference type="EMBL" id="EDM18935.1"/>
    </source>
</evidence>
<dbReference type="EMBL" id="CH473987">
    <property type="protein sequence ID" value="EDM18935.1"/>
    <property type="molecule type" value="Genomic_DNA"/>
</dbReference>
<name>A6JIE6_RAT</name>
<organism evidence="1">
    <name type="scientific">Rattus norvegicus</name>
    <name type="common">Rat</name>
    <dbReference type="NCBI Taxonomy" id="10116"/>
    <lineage>
        <taxon>Eukaryota</taxon>
        <taxon>Metazoa</taxon>
        <taxon>Chordata</taxon>
        <taxon>Craniata</taxon>
        <taxon>Vertebrata</taxon>
        <taxon>Euteleostomi</taxon>
        <taxon>Mammalia</taxon>
        <taxon>Eutheria</taxon>
        <taxon>Euarchontoglires</taxon>
        <taxon>Glires</taxon>
        <taxon>Rodentia</taxon>
        <taxon>Myomorpha</taxon>
        <taxon>Muroidea</taxon>
        <taxon>Muridae</taxon>
        <taxon>Murinae</taxon>
        <taxon>Rattus</taxon>
    </lineage>
</organism>
<reference evidence="1" key="1">
    <citation type="journal article" date="2005" name="Genome Res.">
        <title>Gene and alternative splicing annotation with AIR.</title>
        <authorList>
            <person name="Florea L."/>
            <person name="Di Francesco V."/>
            <person name="Miller J."/>
            <person name="Turner R."/>
            <person name="Yao A."/>
            <person name="Harris M."/>
            <person name="Walenz B."/>
            <person name="Mobarry C."/>
            <person name="Merkulov G.V."/>
            <person name="Charlab R."/>
            <person name="Dew I."/>
            <person name="Deng Z."/>
            <person name="Istrail S."/>
            <person name="Li P."/>
            <person name="Sutton G."/>
        </authorList>
    </citation>
    <scope>NUCLEOTIDE SEQUENCE</scope>
    <source>
        <strain evidence="1">BN</strain>
    </source>
</reference>
<dbReference type="Proteomes" id="UP000234681">
    <property type="component" value="Chromosome 9"/>
</dbReference>
<reference evidence="1" key="2">
    <citation type="submission" date="2005-09" db="EMBL/GenBank/DDBJ databases">
        <authorList>
            <person name="Mural R.J."/>
            <person name="Li P.W."/>
            <person name="Adams M.D."/>
            <person name="Amanatides P.G."/>
            <person name="Baden-Tillson H."/>
            <person name="Barnstead M."/>
            <person name="Chin S.H."/>
            <person name="Dew I."/>
            <person name="Evans C.A."/>
            <person name="Ferriera S."/>
            <person name="Flanigan M."/>
            <person name="Fosler C."/>
            <person name="Glodek A."/>
            <person name="Gu Z."/>
            <person name="Holt R.A."/>
            <person name="Jennings D."/>
            <person name="Kraft C.L."/>
            <person name="Lu F."/>
            <person name="Nguyen T."/>
            <person name="Nusskern D.R."/>
            <person name="Pfannkoch C.M."/>
            <person name="Sitter C."/>
            <person name="Sutton G.G."/>
            <person name="Venter J.C."/>
            <person name="Wang Z."/>
            <person name="Woodage T."/>
            <person name="Zheng X.H."/>
            <person name="Zhong F."/>
        </authorList>
    </citation>
    <scope>NUCLEOTIDE SEQUENCE</scope>
    <source>
        <strain evidence="1">BN</strain>
    </source>
</reference>
<dbReference type="InterPro" id="IPR043472">
    <property type="entry name" value="Macro_dom-like"/>
</dbReference>
<accession>A6JIE6</accession>
<dbReference type="SUPFAM" id="SSF52949">
    <property type="entry name" value="Macro domain-like"/>
    <property type="match status" value="1"/>
</dbReference>
<dbReference type="InterPro" id="IPR050892">
    <property type="entry name" value="ADP-ribose_metab_enzymes"/>
</dbReference>
<protein>
    <submittedName>
        <fullName evidence="1">Similar to chromosome 6 open reading frame 130; hypothetical 9.7 kDa protein dJ34B21.3 (Predicted), isoform CRA_b</fullName>
    </submittedName>
</protein>
<sequence length="158" mass="17392">MASRINEDPEGSRITYVKGDLFACPKTDSLAHCISEDCRMGAGIAVLFKKRFGGVQELLSQRLDAVWIVCSGKMYLQFLKRCLSQQTSRLPCTHSEQVKMLGEPKAIYEAGAPSSCTTSEWAEDSVCEGVSVTGQLWLSVLQDDREGTVPKQEGEVCH</sequence>